<dbReference type="RefSeq" id="WP_377278524.1">
    <property type="nucleotide sequence ID" value="NZ_JBHSGL010000005.1"/>
</dbReference>
<evidence type="ECO:0000313" key="1">
    <source>
        <dbReference type="EMBL" id="MFC4712976.1"/>
    </source>
</evidence>
<name>A0ABV9MD04_9BACL</name>
<evidence type="ECO:0000313" key="2">
    <source>
        <dbReference type="Proteomes" id="UP001595932"/>
    </source>
</evidence>
<sequence length="156" mass="18876">MKKFRGKRRYFRNLHKEAATEHLRLDFAKDSWFDLWHTHLDFWGHGNRSIKIRREHIKAHIALYESLLKRLETFEKPFQSWIVIDDQDAGSDAVYIHSPNPNEDNFPLKITNINWLIELPLYFKDLIDPKKFEVGQYRWESGTYFLIQSKSLRNKL</sequence>
<dbReference type="EMBL" id="JBHSGL010000005">
    <property type="protein sequence ID" value="MFC4712976.1"/>
    <property type="molecule type" value="Genomic_DNA"/>
</dbReference>
<dbReference type="Proteomes" id="UP001595932">
    <property type="component" value="Unassembled WGS sequence"/>
</dbReference>
<keyword evidence="2" id="KW-1185">Reference proteome</keyword>
<gene>
    <name evidence="1" type="ORF">ACFO5U_08905</name>
</gene>
<proteinExistence type="predicted"/>
<reference evidence="2" key="1">
    <citation type="journal article" date="2019" name="Int. J. Syst. Evol. Microbiol.">
        <title>The Global Catalogue of Microorganisms (GCM) 10K type strain sequencing project: providing services to taxonomists for standard genome sequencing and annotation.</title>
        <authorList>
            <consortium name="The Broad Institute Genomics Platform"/>
            <consortium name="The Broad Institute Genome Sequencing Center for Infectious Disease"/>
            <person name="Wu L."/>
            <person name="Ma J."/>
        </authorList>
    </citation>
    <scope>NUCLEOTIDE SEQUENCE [LARGE SCALE GENOMIC DNA]</scope>
    <source>
        <strain evidence="2">CGMCC 1.12151</strain>
    </source>
</reference>
<comment type="caution">
    <text evidence="1">The sequence shown here is derived from an EMBL/GenBank/DDBJ whole genome shotgun (WGS) entry which is preliminary data.</text>
</comment>
<protein>
    <submittedName>
        <fullName evidence="1">Uncharacterized protein</fullName>
    </submittedName>
</protein>
<organism evidence="1 2">
    <name type="scientific">Planococcus dechangensis</name>
    <dbReference type="NCBI Taxonomy" id="1176255"/>
    <lineage>
        <taxon>Bacteria</taxon>
        <taxon>Bacillati</taxon>
        <taxon>Bacillota</taxon>
        <taxon>Bacilli</taxon>
        <taxon>Bacillales</taxon>
        <taxon>Caryophanaceae</taxon>
        <taxon>Planococcus</taxon>
    </lineage>
</organism>
<accession>A0ABV9MD04</accession>